<feature type="non-terminal residue" evidence="1">
    <location>
        <position position="57"/>
    </location>
</feature>
<proteinExistence type="predicted"/>
<organism evidence="1">
    <name type="scientific">Dichomitus squalens</name>
    <dbReference type="NCBI Taxonomy" id="114155"/>
    <lineage>
        <taxon>Eukaryota</taxon>
        <taxon>Fungi</taxon>
        <taxon>Dikarya</taxon>
        <taxon>Basidiomycota</taxon>
        <taxon>Agaricomycotina</taxon>
        <taxon>Agaricomycetes</taxon>
        <taxon>Polyporales</taxon>
        <taxon>Polyporaceae</taxon>
        <taxon>Dichomitus</taxon>
    </lineage>
</organism>
<accession>A0A4Q9M3U8</accession>
<protein>
    <submittedName>
        <fullName evidence="1">Uncharacterized protein</fullName>
    </submittedName>
</protein>
<name>A0A4Q9M3U8_9APHY</name>
<evidence type="ECO:0000313" key="1">
    <source>
        <dbReference type="EMBL" id="TBU21445.1"/>
    </source>
</evidence>
<dbReference type="AlphaFoldDB" id="A0A4Q9M3U8"/>
<dbReference type="EMBL" id="ML143606">
    <property type="protein sequence ID" value="TBU21445.1"/>
    <property type="molecule type" value="Genomic_DNA"/>
</dbReference>
<sequence length="57" mass="6324">PERVAHKVTPHNGPLPQGAWDTLKFYFDNVSQTPDVPARAMLVKRVKSIPGLAHYTA</sequence>
<gene>
    <name evidence="1" type="ORF">BD311DRAFT_622108</name>
</gene>
<dbReference type="Proteomes" id="UP000292957">
    <property type="component" value="Unassembled WGS sequence"/>
</dbReference>
<reference evidence="1" key="1">
    <citation type="submission" date="2019-01" db="EMBL/GenBank/DDBJ databases">
        <title>Draft genome sequences of three monokaryotic isolates of the white-rot basidiomycete fungus Dichomitus squalens.</title>
        <authorList>
            <consortium name="DOE Joint Genome Institute"/>
            <person name="Lopez S.C."/>
            <person name="Andreopoulos B."/>
            <person name="Pangilinan J."/>
            <person name="Lipzen A."/>
            <person name="Riley R."/>
            <person name="Ahrendt S."/>
            <person name="Ng V."/>
            <person name="Barry K."/>
            <person name="Daum C."/>
            <person name="Grigoriev I.V."/>
            <person name="Hilden K.S."/>
            <person name="Makela M.R."/>
            <person name="de Vries R.P."/>
        </authorList>
    </citation>
    <scope>NUCLEOTIDE SEQUENCE [LARGE SCALE GENOMIC DNA]</scope>
    <source>
        <strain evidence="1">OM18370.1</strain>
    </source>
</reference>
<feature type="non-terminal residue" evidence="1">
    <location>
        <position position="1"/>
    </location>
</feature>